<protein>
    <submittedName>
        <fullName evidence="2">Uncharacterized protein</fullName>
    </submittedName>
</protein>
<sequence length="71" mass="7000">MRTRAGPPGHATRGNRPAPSRVEGRNKACSVPGASLILPWGVAASAAARGPVGPGRSLGENADASEVVATG</sequence>
<proteinExistence type="predicted"/>
<reference evidence="2" key="1">
    <citation type="journal article" date="2015" name="Nature">
        <title>Complex archaea that bridge the gap between prokaryotes and eukaryotes.</title>
        <authorList>
            <person name="Spang A."/>
            <person name="Saw J.H."/>
            <person name="Jorgensen S.L."/>
            <person name="Zaremba-Niedzwiedzka K."/>
            <person name="Martijn J."/>
            <person name="Lind A.E."/>
            <person name="van Eijk R."/>
            <person name="Schleper C."/>
            <person name="Guy L."/>
            <person name="Ettema T.J."/>
        </authorList>
    </citation>
    <scope>NUCLEOTIDE SEQUENCE</scope>
</reference>
<dbReference type="EMBL" id="LAZR01013688">
    <property type="protein sequence ID" value="KKM20829.1"/>
    <property type="molecule type" value="Genomic_DNA"/>
</dbReference>
<name>A0A0F9ILY2_9ZZZZ</name>
<organism evidence="2">
    <name type="scientific">marine sediment metagenome</name>
    <dbReference type="NCBI Taxonomy" id="412755"/>
    <lineage>
        <taxon>unclassified sequences</taxon>
        <taxon>metagenomes</taxon>
        <taxon>ecological metagenomes</taxon>
    </lineage>
</organism>
<feature type="region of interest" description="Disordered" evidence="1">
    <location>
        <begin position="1"/>
        <end position="27"/>
    </location>
</feature>
<feature type="region of interest" description="Disordered" evidence="1">
    <location>
        <begin position="48"/>
        <end position="71"/>
    </location>
</feature>
<evidence type="ECO:0000256" key="1">
    <source>
        <dbReference type="SAM" id="MobiDB-lite"/>
    </source>
</evidence>
<evidence type="ECO:0000313" key="2">
    <source>
        <dbReference type="EMBL" id="KKM20829.1"/>
    </source>
</evidence>
<gene>
    <name evidence="2" type="ORF">LCGC14_1641600</name>
</gene>
<dbReference type="AlphaFoldDB" id="A0A0F9ILY2"/>
<comment type="caution">
    <text evidence="2">The sequence shown here is derived from an EMBL/GenBank/DDBJ whole genome shotgun (WGS) entry which is preliminary data.</text>
</comment>
<accession>A0A0F9ILY2</accession>